<protein>
    <recommendedName>
        <fullName evidence="6">Non-histone chromosomal protein HMG-17</fullName>
    </recommendedName>
    <alternativeName>
        <fullName evidence="7">High mobility group nucleosome-binding domain-containing protein 2</fullName>
    </alternativeName>
</protein>
<evidence type="ECO:0000256" key="1">
    <source>
        <dbReference type="ARBA" id="ARBA00004123"/>
    </source>
</evidence>
<dbReference type="InterPro" id="IPR000079">
    <property type="entry name" value="HMGN_fam"/>
</dbReference>
<comment type="subcellular location">
    <subcellularLocation>
        <location evidence="1">Nucleus</location>
    </subcellularLocation>
</comment>
<dbReference type="GO" id="GO:0031492">
    <property type="term" value="F:nucleosomal DNA binding"/>
    <property type="evidence" value="ECO:0007669"/>
    <property type="project" value="InterPro"/>
</dbReference>
<dbReference type="PRINTS" id="PR00925">
    <property type="entry name" value="NONHISHMG17"/>
</dbReference>
<proteinExistence type="inferred from homology"/>
<dbReference type="OrthoDB" id="9908225at2759"/>
<dbReference type="Proteomes" id="UP000504623">
    <property type="component" value="Unplaced"/>
</dbReference>
<evidence type="ECO:0000256" key="8">
    <source>
        <dbReference type="SAM" id="MobiDB-lite"/>
    </source>
</evidence>
<keyword evidence="9" id="KW-1185">Reference proteome</keyword>
<organism evidence="9 10">
    <name type="scientific">Chrysochloris asiatica</name>
    <name type="common">Cape golden mole</name>
    <dbReference type="NCBI Taxonomy" id="185453"/>
    <lineage>
        <taxon>Eukaryota</taxon>
        <taxon>Metazoa</taxon>
        <taxon>Chordata</taxon>
        <taxon>Craniata</taxon>
        <taxon>Vertebrata</taxon>
        <taxon>Euteleostomi</taxon>
        <taxon>Mammalia</taxon>
        <taxon>Eutheria</taxon>
        <taxon>Afrotheria</taxon>
        <taxon>Chrysochloridae</taxon>
        <taxon>Chrysochlorinae</taxon>
        <taxon>Chrysochloris</taxon>
    </lineage>
</organism>
<dbReference type="GeneID" id="102842965"/>
<dbReference type="PANTHER" id="PTHR23087">
    <property type="entry name" value="NONHISTONE CHROMOSOMAL PROTEIN HMG"/>
    <property type="match status" value="1"/>
</dbReference>
<dbReference type="AlphaFoldDB" id="A0A9B0TD95"/>
<evidence type="ECO:0000256" key="4">
    <source>
        <dbReference type="ARBA" id="ARBA00023242"/>
    </source>
</evidence>
<dbReference type="SMART" id="SM00527">
    <property type="entry name" value="HMG17"/>
    <property type="match status" value="1"/>
</dbReference>
<evidence type="ECO:0000256" key="5">
    <source>
        <dbReference type="ARBA" id="ARBA00037490"/>
    </source>
</evidence>
<evidence type="ECO:0000256" key="3">
    <source>
        <dbReference type="ARBA" id="ARBA00023125"/>
    </source>
</evidence>
<name>A0A9B0TD95_CHRAS</name>
<dbReference type="RefSeq" id="XP_006860368.1">
    <property type="nucleotide sequence ID" value="XM_006860306.1"/>
</dbReference>
<dbReference type="PROSITE" id="PS00355">
    <property type="entry name" value="HMG14_17"/>
    <property type="match status" value="1"/>
</dbReference>
<dbReference type="GO" id="GO:0006325">
    <property type="term" value="P:chromatin organization"/>
    <property type="evidence" value="ECO:0007669"/>
    <property type="project" value="TreeGrafter"/>
</dbReference>
<gene>
    <name evidence="10" type="primary">LOC102842965</name>
</gene>
<keyword evidence="4" id="KW-0539">Nucleus</keyword>
<accession>A0A9B0TD95</accession>
<feature type="compositionally biased region" description="Basic and acidic residues" evidence="8">
    <location>
        <begin position="1"/>
        <end position="23"/>
    </location>
</feature>
<evidence type="ECO:0000313" key="10">
    <source>
        <dbReference type="RefSeq" id="XP_006860368.1"/>
    </source>
</evidence>
<dbReference type="Pfam" id="PF01101">
    <property type="entry name" value="HMG14_17"/>
    <property type="match status" value="1"/>
</dbReference>
<dbReference type="GO" id="GO:0000785">
    <property type="term" value="C:chromatin"/>
    <property type="evidence" value="ECO:0007669"/>
    <property type="project" value="InterPro"/>
</dbReference>
<dbReference type="GO" id="GO:0005634">
    <property type="term" value="C:nucleus"/>
    <property type="evidence" value="ECO:0007669"/>
    <property type="project" value="UniProtKB-SubCell"/>
</dbReference>
<reference evidence="10" key="1">
    <citation type="submission" date="2025-08" db="UniProtKB">
        <authorList>
            <consortium name="RefSeq"/>
        </authorList>
    </citation>
    <scope>IDENTIFICATION</scope>
    <source>
        <tissue evidence="10">Spleen</tissue>
    </source>
</reference>
<feature type="compositionally biased region" description="Basic and acidic residues" evidence="8">
    <location>
        <begin position="75"/>
        <end position="90"/>
    </location>
</feature>
<dbReference type="PANTHER" id="PTHR23087:SF13">
    <property type="entry name" value="NON-HISTONE CHROMOSOMAL PROTEIN HMG-17"/>
    <property type="match status" value="1"/>
</dbReference>
<sequence length="159" mass="17030">MPKRKAEGDSKGNKAKVKGEPQRRSARLSAKPAPPKPESKPKKAPAKKGEMVPKGKRGKADAGKDGNNPAVNGDVKTDQAQKAEGAGDAKRSANFKALLAAGSCLSPYYQTPISSLGKTLLVPRRKIQLETLRFAFPYFVSLVNSFRTQSSSSGENFKT</sequence>
<feature type="compositionally biased region" description="Basic and acidic residues" evidence="8">
    <location>
        <begin position="37"/>
        <end position="64"/>
    </location>
</feature>
<evidence type="ECO:0000256" key="2">
    <source>
        <dbReference type="ARBA" id="ARBA00007696"/>
    </source>
</evidence>
<keyword evidence="3" id="KW-0238">DNA-binding</keyword>
<feature type="region of interest" description="Disordered" evidence="8">
    <location>
        <begin position="1"/>
        <end position="90"/>
    </location>
</feature>
<comment type="similarity">
    <text evidence="2">Belongs to the HMGN family.</text>
</comment>
<evidence type="ECO:0000256" key="6">
    <source>
        <dbReference type="ARBA" id="ARBA00040304"/>
    </source>
</evidence>
<evidence type="ECO:0000256" key="7">
    <source>
        <dbReference type="ARBA" id="ARBA00042290"/>
    </source>
</evidence>
<comment type="function">
    <text evidence="5">Binds to the inner side of the nucleosomal DNA thus altering the interaction between the DNA and the histone octamer. May be involved in the process which maintains transcribable genes in a unique chromatin conformation.</text>
</comment>
<evidence type="ECO:0000313" key="9">
    <source>
        <dbReference type="Proteomes" id="UP000504623"/>
    </source>
</evidence>